<feature type="region of interest" description="Disordered" evidence="1">
    <location>
        <begin position="77"/>
        <end position="108"/>
    </location>
</feature>
<dbReference type="Gene3D" id="2.60.120.10">
    <property type="entry name" value="Jelly Rolls"/>
    <property type="match status" value="2"/>
</dbReference>
<evidence type="ECO:0000313" key="3">
    <source>
        <dbReference type="EMBL" id="RWR76213.1"/>
    </source>
</evidence>
<sequence length="329" mass="36316">MASSTPKASEVVFSLNLKAHPEGGFYSETFRDSSITLSRSQLPSQYEELGEGSKDTDLEEITASPKCRKGKELQISFSSSQNRRKDIPPKAPQPPMSNYFPPRTIPGSQPTIKSAMASKEMKDAADMAMSWWWFDASIPFNAARSKFFQPMVNSIASIGAGYKAPSYDDFRGKLLKKSVEEDKVDRPVSTSIYFLLPSGSVSHLHRIPCAETWHFYMGDPLTVFELGGDGKVKLTVLGTDLEAGQRPQYTVPPNVWFGSFPKRDIDAYSSDGSSLVKAPTRDPETHYSLVGCTCAPAFQFEDFELASSSNILALAPHVEPFIHYLTLTG</sequence>
<dbReference type="Pfam" id="PF06172">
    <property type="entry name" value="Cupin_5"/>
    <property type="match status" value="1"/>
</dbReference>
<protein>
    <recommendedName>
        <fullName evidence="2">DUF985 domain-containing protein</fullName>
    </recommendedName>
</protein>
<dbReference type="AlphaFoldDB" id="A0A443NCH2"/>
<dbReference type="STRING" id="337451.A0A443NCH2"/>
<reference evidence="3 4" key="1">
    <citation type="journal article" date="2019" name="Nat. Plants">
        <title>Stout camphor tree genome fills gaps in understanding of flowering plant genome evolution.</title>
        <authorList>
            <person name="Chaw S.M."/>
            <person name="Liu Y.C."/>
            <person name="Wu Y.W."/>
            <person name="Wang H.Y."/>
            <person name="Lin C.I."/>
            <person name="Wu C.S."/>
            <person name="Ke H.M."/>
            <person name="Chang L.Y."/>
            <person name="Hsu C.Y."/>
            <person name="Yang H.T."/>
            <person name="Sudianto E."/>
            <person name="Hsu M.H."/>
            <person name="Wu K.P."/>
            <person name="Wang L.N."/>
            <person name="Leebens-Mack J.H."/>
            <person name="Tsai I.J."/>
        </authorList>
    </citation>
    <scope>NUCLEOTIDE SEQUENCE [LARGE SCALE GENOMIC DNA]</scope>
    <source>
        <strain evidence="4">cv. Chaw 1501</strain>
        <tissue evidence="3">Young leaves</tissue>
    </source>
</reference>
<dbReference type="InterPro" id="IPR039935">
    <property type="entry name" value="YML079W-like"/>
</dbReference>
<accession>A0A443NCH2</accession>
<keyword evidence="4" id="KW-1185">Reference proteome</keyword>
<evidence type="ECO:0000313" key="4">
    <source>
        <dbReference type="Proteomes" id="UP000283530"/>
    </source>
</evidence>
<dbReference type="InterPro" id="IPR014710">
    <property type="entry name" value="RmlC-like_jellyroll"/>
</dbReference>
<dbReference type="EMBL" id="QPKB01000002">
    <property type="protein sequence ID" value="RWR76213.1"/>
    <property type="molecule type" value="Genomic_DNA"/>
</dbReference>
<feature type="domain" description="DUF985" evidence="2">
    <location>
        <begin position="177"/>
        <end position="306"/>
    </location>
</feature>
<dbReference type="PANTHER" id="PTHR33387">
    <property type="entry name" value="RMLC-LIKE JELLY ROLL FOLD PROTEIN"/>
    <property type="match status" value="1"/>
</dbReference>
<feature type="region of interest" description="Disordered" evidence="1">
    <location>
        <begin position="37"/>
        <end position="65"/>
    </location>
</feature>
<organism evidence="3 4">
    <name type="scientific">Cinnamomum micranthum f. kanehirae</name>
    <dbReference type="NCBI Taxonomy" id="337451"/>
    <lineage>
        <taxon>Eukaryota</taxon>
        <taxon>Viridiplantae</taxon>
        <taxon>Streptophyta</taxon>
        <taxon>Embryophyta</taxon>
        <taxon>Tracheophyta</taxon>
        <taxon>Spermatophyta</taxon>
        <taxon>Magnoliopsida</taxon>
        <taxon>Magnoliidae</taxon>
        <taxon>Laurales</taxon>
        <taxon>Lauraceae</taxon>
        <taxon>Cinnamomum</taxon>
    </lineage>
</organism>
<evidence type="ECO:0000259" key="2">
    <source>
        <dbReference type="Pfam" id="PF06172"/>
    </source>
</evidence>
<dbReference type="Proteomes" id="UP000283530">
    <property type="component" value="Unassembled WGS sequence"/>
</dbReference>
<dbReference type="InterPro" id="IPR009327">
    <property type="entry name" value="Cupin_DUF985"/>
</dbReference>
<dbReference type="PANTHER" id="PTHR33387:SF3">
    <property type="entry name" value="DUF985 DOMAIN-CONTAINING PROTEIN"/>
    <property type="match status" value="1"/>
</dbReference>
<name>A0A443NCH2_9MAGN</name>
<comment type="caution">
    <text evidence="3">The sequence shown here is derived from an EMBL/GenBank/DDBJ whole genome shotgun (WGS) entry which is preliminary data.</text>
</comment>
<dbReference type="OrthoDB" id="6614653at2759"/>
<dbReference type="SUPFAM" id="SSF51182">
    <property type="entry name" value="RmlC-like cupins"/>
    <property type="match status" value="2"/>
</dbReference>
<evidence type="ECO:0000256" key="1">
    <source>
        <dbReference type="SAM" id="MobiDB-lite"/>
    </source>
</evidence>
<gene>
    <name evidence="3" type="ORF">CKAN_00464200</name>
</gene>
<proteinExistence type="predicted"/>
<dbReference type="CDD" id="cd06121">
    <property type="entry name" value="cupin_YML079wp"/>
    <property type="match status" value="1"/>
</dbReference>
<dbReference type="InterPro" id="IPR011051">
    <property type="entry name" value="RmlC_Cupin_sf"/>
</dbReference>